<dbReference type="EMBL" id="JAPWTK010001206">
    <property type="protein sequence ID" value="KAJ8933544.1"/>
    <property type="molecule type" value="Genomic_DNA"/>
</dbReference>
<dbReference type="GO" id="GO:0003676">
    <property type="term" value="F:nucleic acid binding"/>
    <property type="evidence" value="ECO:0007669"/>
    <property type="project" value="InterPro"/>
</dbReference>
<name>A0AAV8X4A1_9CUCU</name>
<dbReference type="Gene3D" id="3.30.420.10">
    <property type="entry name" value="Ribonuclease H-like superfamily/Ribonuclease H"/>
    <property type="match status" value="1"/>
</dbReference>
<keyword evidence="2" id="KW-1185">Reference proteome</keyword>
<organism evidence="1 2">
    <name type="scientific">Aromia moschata</name>
    <dbReference type="NCBI Taxonomy" id="1265417"/>
    <lineage>
        <taxon>Eukaryota</taxon>
        <taxon>Metazoa</taxon>
        <taxon>Ecdysozoa</taxon>
        <taxon>Arthropoda</taxon>
        <taxon>Hexapoda</taxon>
        <taxon>Insecta</taxon>
        <taxon>Pterygota</taxon>
        <taxon>Neoptera</taxon>
        <taxon>Endopterygota</taxon>
        <taxon>Coleoptera</taxon>
        <taxon>Polyphaga</taxon>
        <taxon>Cucujiformia</taxon>
        <taxon>Chrysomeloidea</taxon>
        <taxon>Cerambycidae</taxon>
        <taxon>Cerambycinae</taxon>
        <taxon>Callichromatini</taxon>
        <taxon>Aromia</taxon>
    </lineage>
</organism>
<proteinExistence type="predicted"/>
<dbReference type="PANTHER" id="PTHR47326:SF1">
    <property type="entry name" value="HTH PSQ-TYPE DOMAIN-CONTAINING PROTEIN"/>
    <property type="match status" value="1"/>
</dbReference>
<dbReference type="AlphaFoldDB" id="A0AAV8X4A1"/>
<evidence type="ECO:0000313" key="2">
    <source>
        <dbReference type="Proteomes" id="UP001162162"/>
    </source>
</evidence>
<sequence>MENKHLSIPVRDSIVGPFFINGSLNSNKYLTMLQQQIIPAVRALRINLENNFNFIFLQTGRWIGRGRDCPVPWPPRSPDLTTMDFYVWGRMKSKVYAEPVNDEASLRARILQAAQEIPLADPKSTLTYSGLWREVEAIVAKIQRHVNF</sequence>
<protein>
    <submittedName>
        <fullName evidence="1">Uncharacterized protein</fullName>
    </submittedName>
</protein>
<evidence type="ECO:0000313" key="1">
    <source>
        <dbReference type="EMBL" id="KAJ8933544.1"/>
    </source>
</evidence>
<dbReference type="InterPro" id="IPR036397">
    <property type="entry name" value="RNaseH_sf"/>
</dbReference>
<reference evidence="1" key="1">
    <citation type="journal article" date="2023" name="Insect Mol. Biol.">
        <title>Genome sequencing provides insights into the evolution of gene families encoding plant cell wall-degrading enzymes in longhorned beetles.</title>
        <authorList>
            <person name="Shin N.R."/>
            <person name="Okamura Y."/>
            <person name="Kirsch R."/>
            <person name="Pauchet Y."/>
        </authorList>
    </citation>
    <scope>NUCLEOTIDE SEQUENCE</scope>
    <source>
        <strain evidence="1">AMC_N1</strain>
    </source>
</reference>
<accession>A0AAV8X4A1</accession>
<gene>
    <name evidence="1" type="ORF">NQ318_004974</name>
</gene>
<dbReference type="Proteomes" id="UP001162162">
    <property type="component" value="Unassembled WGS sequence"/>
</dbReference>
<dbReference type="PANTHER" id="PTHR47326">
    <property type="entry name" value="TRANSPOSABLE ELEMENT TC3 TRANSPOSASE-LIKE PROTEIN"/>
    <property type="match status" value="1"/>
</dbReference>
<comment type="caution">
    <text evidence="1">The sequence shown here is derived from an EMBL/GenBank/DDBJ whole genome shotgun (WGS) entry which is preliminary data.</text>
</comment>